<dbReference type="Pfam" id="PF14322">
    <property type="entry name" value="SusD-like_3"/>
    <property type="match status" value="1"/>
</dbReference>
<dbReference type="InterPro" id="IPR011990">
    <property type="entry name" value="TPR-like_helical_dom_sf"/>
</dbReference>
<dbReference type="Proteomes" id="UP001595841">
    <property type="component" value="Unassembled WGS sequence"/>
</dbReference>
<accession>A0ABV8PKQ7</accession>
<comment type="caution">
    <text evidence="8">The sequence shown here is derived from an EMBL/GenBank/DDBJ whole genome shotgun (WGS) entry which is preliminary data.</text>
</comment>
<dbReference type="InterPro" id="IPR033985">
    <property type="entry name" value="SusD-like_N"/>
</dbReference>
<sequence>MKNLKYIFFLFGIMACSDLEEEVFSEISPSNFYGNSADANVAVTSIYNSFNRAVGLYDFGMSSMVSCPSPKLQGRVPWRRIWANYTTSSNDALSLPRVWNSFYQGIFRANTVISELEGRTFEEDDDKRVEYIAEAKWLRAWSYFNLVQLFGAVPLPLAPAVTIEDAQLPRTAIADVYAQIIADLEAAESNLPVDKRPESEIGRPIRATATFLLGKVYMTMAGLPLQDASKMPLAQAKIQEIINLEGTNQGYELVASYEDAIRVDNNAERIFAVQQTQAVPDQGTAFSHVWGAQNRFTPGLGQFHFGFTEDFYFEFEDTDERRDVTMLSSYVNNAGVFKDYFGTAEEGDGSPWDARHGLFQNKYVDFDQACCDGDPDMIIYRYSDALLMAAEIENTLNGPTTVAYNHLNRVRLRANASEAPAGMSQAEFAEYIYEERFKELSLEFQELFDIRRLGKVEEVLAMHPENITWQPANTPYNPNFDLSPLPISEINANPNLEQNPGW</sequence>
<dbReference type="InterPro" id="IPR012944">
    <property type="entry name" value="SusD_RagB_dom"/>
</dbReference>
<reference evidence="9" key="1">
    <citation type="journal article" date="2019" name="Int. J. Syst. Evol. Microbiol.">
        <title>The Global Catalogue of Microorganisms (GCM) 10K type strain sequencing project: providing services to taxonomists for standard genome sequencing and annotation.</title>
        <authorList>
            <consortium name="The Broad Institute Genomics Platform"/>
            <consortium name="The Broad Institute Genome Sequencing Center for Infectious Disease"/>
            <person name="Wu L."/>
            <person name="Ma J."/>
        </authorList>
    </citation>
    <scope>NUCLEOTIDE SEQUENCE [LARGE SCALE GENOMIC DNA]</scope>
    <source>
        <strain evidence="9">CGMCC 1.15774</strain>
    </source>
</reference>
<evidence type="ECO:0000313" key="8">
    <source>
        <dbReference type="EMBL" id="MFC4219492.1"/>
    </source>
</evidence>
<dbReference type="RefSeq" id="WP_379762877.1">
    <property type="nucleotide sequence ID" value="NZ_JBHSCL010000004.1"/>
</dbReference>
<keyword evidence="9" id="KW-1185">Reference proteome</keyword>
<dbReference type="SUPFAM" id="SSF48452">
    <property type="entry name" value="TPR-like"/>
    <property type="match status" value="1"/>
</dbReference>
<feature type="domain" description="RagB/SusD" evidence="6">
    <location>
        <begin position="310"/>
        <end position="502"/>
    </location>
</feature>
<evidence type="ECO:0000256" key="2">
    <source>
        <dbReference type="ARBA" id="ARBA00006275"/>
    </source>
</evidence>
<evidence type="ECO:0000259" key="7">
    <source>
        <dbReference type="Pfam" id="PF14322"/>
    </source>
</evidence>
<dbReference type="Gene3D" id="1.25.40.390">
    <property type="match status" value="1"/>
</dbReference>
<evidence type="ECO:0000256" key="5">
    <source>
        <dbReference type="ARBA" id="ARBA00023237"/>
    </source>
</evidence>
<comment type="similarity">
    <text evidence="2">Belongs to the SusD family.</text>
</comment>
<proteinExistence type="inferred from homology"/>
<organism evidence="8 9">
    <name type="scientific">Flagellimonas marina</name>
    <dbReference type="NCBI Taxonomy" id="1775168"/>
    <lineage>
        <taxon>Bacteria</taxon>
        <taxon>Pseudomonadati</taxon>
        <taxon>Bacteroidota</taxon>
        <taxon>Flavobacteriia</taxon>
        <taxon>Flavobacteriales</taxon>
        <taxon>Flavobacteriaceae</taxon>
        <taxon>Flagellimonas</taxon>
    </lineage>
</organism>
<name>A0ABV8PKQ7_9FLAO</name>
<dbReference type="Pfam" id="PF07980">
    <property type="entry name" value="SusD_RagB"/>
    <property type="match status" value="1"/>
</dbReference>
<dbReference type="PROSITE" id="PS51257">
    <property type="entry name" value="PROKAR_LIPOPROTEIN"/>
    <property type="match status" value="1"/>
</dbReference>
<evidence type="ECO:0000256" key="4">
    <source>
        <dbReference type="ARBA" id="ARBA00023136"/>
    </source>
</evidence>
<keyword evidence="3" id="KW-0732">Signal</keyword>
<evidence type="ECO:0000256" key="1">
    <source>
        <dbReference type="ARBA" id="ARBA00004442"/>
    </source>
</evidence>
<feature type="domain" description="SusD-like N-terminal" evidence="7">
    <location>
        <begin position="91"/>
        <end position="217"/>
    </location>
</feature>
<keyword evidence="5" id="KW-0998">Cell outer membrane</keyword>
<comment type="subcellular location">
    <subcellularLocation>
        <location evidence="1">Cell outer membrane</location>
    </subcellularLocation>
</comment>
<evidence type="ECO:0000259" key="6">
    <source>
        <dbReference type="Pfam" id="PF07980"/>
    </source>
</evidence>
<protein>
    <submittedName>
        <fullName evidence="8">RagB/SusD family nutrient uptake outer membrane protein</fullName>
    </submittedName>
</protein>
<keyword evidence="4" id="KW-0472">Membrane</keyword>
<dbReference type="EMBL" id="JBHSCL010000004">
    <property type="protein sequence ID" value="MFC4219492.1"/>
    <property type="molecule type" value="Genomic_DNA"/>
</dbReference>
<evidence type="ECO:0000313" key="9">
    <source>
        <dbReference type="Proteomes" id="UP001595841"/>
    </source>
</evidence>
<evidence type="ECO:0000256" key="3">
    <source>
        <dbReference type="ARBA" id="ARBA00022729"/>
    </source>
</evidence>
<gene>
    <name evidence="8" type="ORF">ACFOWS_05085</name>
</gene>